<feature type="transmembrane region" description="Helical" evidence="16">
    <location>
        <begin position="718"/>
        <end position="736"/>
    </location>
</feature>
<feature type="binding site" description="covalent" evidence="14">
    <location>
        <position position="541"/>
    </location>
    <ligand>
        <name>heme c</name>
        <dbReference type="ChEBI" id="CHEBI:61717"/>
    </ligand>
</feature>
<feature type="transmembrane region" description="Helical" evidence="16">
    <location>
        <begin position="187"/>
        <end position="209"/>
    </location>
</feature>
<keyword evidence="21" id="KW-1185">Reference proteome</keyword>
<dbReference type="InterPro" id="IPR016174">
    <property type="entry name" value="Di-haem_cyt_TM"/>
</dbReference>
<feature type="transmembrane region" description="Helical" evidence="16">
    <location>
        <begin position="293"/>
        <end position="310"/>
    </location>
</feature>
<feature type="transmembrane region" description="Helical" evidence="16">
    <location>
        <begin position="36"/>
        <end position="58"/>
    </location>
</feature>
<dbReference type="InterPro" id="IPR002326">
    <property type="entry name" value="Cyt_c1"/>
</dbReference>
<dbReference type="EMBL" id="CP000934">
    <property type="protein sequence ID" value="ACE85660.1"/>
    <property type="molecule type" value="Genomic_DNA"/>
</dbReference>
<evidence type="ECO:0000256" key="3">
    <source>
        <dbReference type="ARBA" id="ARBA00011649"/>
    </source>
</evidence>
<feature type="domain" description="Cytochrome b/b6 N-terminal region profile" evidence="17">
    <location>
        <begin position="7"/>
        <end position="219"/>
    </location>
</feature>
<dbReference type="SUPFAM" id="SSF81342">
    <property type="entry name" value="Transmembrane di-heme cytochromes"/>
    <property type="match status" value="1"/>
</dbReference>
<keyword evidence="11 16" id="KW-1133">Transmembrane helix</keyword>
<comment type="subunit">
    <text evidence="3 15">The main subunits of complex b-c1 are: cytochrome b, cytochrome c1 and the Rieske protein.</text>
</comment>
<dbReference type="GO" id="GO:0016491">
    <property type="term" value="F:oxidoreductase activity"/>
    <property type="evidence" value="ECO:0007669"/>
    <property type="project" value="UniProtKB-KW"/>
</dbReference>
<dbReference type="HOGENOM" id="CLU_021957_0_0_6"/>
<dbReference type="Pfam" id="PF02167">
    <property type="entry name" value="Cytochrom_C1"/>
    <property type="match status" value="1"/>
</dbReference>
<evidence type="ECO:0000256" key="8">
    <source>
        <dbReference type="ARBA" id="ARBA00022692"/>
    </source>
</evidence>
<dbReference type="PANTHER" id="PTHR19271">
    <property type="entry name" value="CYTOCHROME B"/>
    <property type="match status" value="1"/>
</dbReference>
<feature type="transmembrane region" description="Helical" evidence="16">
    <location>
        <begin position="322"/>
        <end position="341"/>
    </location>
</feature>
<comment type="cofactor">
    <cofactor evidence="14">
        <name>heme c</name>
        <dbReference type="ChEBI" id="CHEBI:61717"/>
    </cofactor>
    <text evidence="14">Binds 1 heme c group covalently per subunit.</text>
</comment>
<sequence length="745" mass="84390">MNWLVGLWQWVDKRLPVQRAWDTHMGKYYAPKNFNFWYFFGVLSLLVLVNQLVTGIWLTMSFVPSSEGAFASVEYIMRDVDYGWIIRYMHSTGASAFFVVVYLHMFRGMMYGSYKAPRELVWIFGMVIYLVLMAEAFMGYVLPWGQMSYWGAQVIVSLFGAIPVIGEDLVQWIRGDYLISGITLNRFFALHVVALPIVLLALVVMHILALHEVGSNNPDGVEIKKNKDENGIPRDGVPFHPFYTVHDLVGVTVFLFAFCFVIFFMPEMGGFFLEYANFEEANNLKTPTHIAPVWYFTPFYAVLRAVTLQIELGPLVLTAKLLGFIAMGAAIALLFVLPWLDRSKVKSMRYRGHIPRIMLITFAAMFVVLGYLGVKSPTDGRTFLSQIATAFYFAYFLTMPVWTTTSPEKATSKISWVLCGVFAVIFAWMGIDYLGTNDIPVLLYILTFALAIIFAVLPKLATRDKDLVEPSRTQDKGLPKLLVFAGLALFIILTVVPIKAVAAEGAFACGSIPCDEMVPDLKNKESLQRGAKYFVNYCMGCHSAKFSRYERVADDLDIPHELAEQNLIFGDQRIGELMEIAMRPQNAKVWFGVVPPDLSLVARSRSPEWLYTYLRNFYKDDTRPFGVNNRVFPNVGMPHVLIGPQGLLECGAGPKLNHHGGALRNEVGQIEMDEHCGALKPGKIKGSLSTEEFDQAVYDLVNFLEYVAEPVAVKRQQIGYWVLGFLVILFIFVYFLNREFWRDIH</sequence>
<dbReference type="KEGG" id="cja:CJA_2784"/>
<feature type="transmembrane region" description="Helical" evidence="16">
    <location>
        <begin position="383"/>
        <end position="402"/>
    </location>
</feature>
<evidence type="ECO:0000256" key="10">
    <source>
        <dbReference type="ARBA" id="ARBA00022982"/>
    </source>
</evidence>
<evidence type="ECO:0000256" key="16">
    <source>
        <dbReference type="SAM" id="Phobius"/>
    </source>
</evidence>
<evidence type="ECO:0000259" key="18">
    <source>
        <dbReference type="PROSITE" id="PS51003"/>
    </source>
</evidence>
<evidence type="ECO:0000256" key="9">
    <source>
        <dbReference type="ARBA" id="ARBA00022723"/>
    </source>
</evidence>
<comment type="subcellular location">
    <subcellularLocation>
        <location evidence="2">Membrane</location>
        <topology evidence="2">Multi-pass membrane protein</topology>
    </subcellularLocation>
</comment>
<keyword evidence="20" id="KW-0560">Oxidoreductase</keyword>
<dbReference type="PANTHER" id="PTHR19271:SF16">
    <property type="entry name" value="CYTOCHROME B"/>
    <property type="match status" value="1"/>
</dbReference>
<dbReference type="PROSITE" id="PS51002">
    <property type="entry name" value="CYTB_NTER"/>
    <property type="match status" value="1"/>
</dbReference>
<dbReference type="Gene3D" id="1.10.760.10">
    <property type="entry name" value="Cytochrome c-like domain"/>
    <property type="match status" value="1"/>
</dbReference>
<evidence type="ECO:0000256" key="14">
    <source>
        <dbReference type="PIRSR" id="PIRSR602326-1"/>
    </source>
</evidence>
<feature type="transmembrane region" description="Helical" evidence="16">
    <location>
        <begin position="147"/>
        <end position="166"/>
    </location>
</feature>
<evidence type="ECO:0000256" key="13">
    <source>
        <dbReference type="ARBA" id="ARBA00023136"/>
    </source>
</evidence>
<dbReference type="InterPro" id="IPR009056">
    <property type="entry name" value="Cyt_c-like_dom"/>
</dbReference>
<dbReference type="Gene3D" id="1.20.810.10">
    <property type="entry name" value="Cytochrome Bc1 Complex, Chain C"/>
    <property type="match status" value="1"/>
</dbReference>
<dbReference type="GO" id="GO:0046872">
    <property type="term" value="F:metal ion binding"/>
    <property type="evidence" value="ECO:0007669"/>
    <property type="project" value="UniProtKB-KW"/>
</dbReference>
<dbReference type="GO" id="GO:0009055">
    <property type="term" value="F:electron transfer activity"/>
    <property type="evidence" value="ECO:0007669"/>
    <property type="project" value="InterPro"/>
</dbReference>
<dbReference type="OrthoDB" id="9804503at2"/>
<dbReference type="FunFam" id="1.20.810.10:FF:000004">
    <property type="entry name" value="Cytochrome b"/>
    <property type="match status" value="1"/>
</dbReference>
<organism evidence="20 21">
    <name type="scientific">Cellvibrio japonicus (strain Ueda107)</name>
    <name type="common">Pseudomonas fluorescens subsp. cellulosa</name>
    <dbReference type="NCBI Taxonomy" id="498211"/>
    <lineage>
        <taxon>Bacteria</taxon>
        <taxon>Pseudomonadati</taxon>
        <taxon>Pseudomonadota</taxon>
        <taxon>Gammaproteobacteria</taxon>
        <taxon>Cellvibrionales</taxon>
        <taxon>Cellvibrionaceae</taxon>
        <taxon>Cellvibrio</taxon>
    </lineage>
</organism>
<dbReference type="InterPro" id="IPR036909">
    <property type="entry name" value="Cyt_c-like_dom_sf"/>
</dbReference>
<comment type="similarity">
    <text evidence="15">Belongs to the cytochrome b family.</text>
</comment>
<keyword evidence="9 14" id="KW-0479">Metal-binding</keyword>
<evidence type="ECO:0000256" key="7">
    <source>
        <dbReference type="ARBA" id="ARBA00022660"/>
    </source>
</evidence>
<dbReference type="Pfam" id="PF00033">
    <property type="entry name" value="Cytochrome_B"/>
    <property type="match status" value="1"/>
</dbReference>
<feature type="domain" description="Cytochrome c" evidence="19">
    <location>
        <begin position="525"/>
        <end position="708"/>
    </location>
</feature>
<name>B3PBL7_CELJU</name>
<dbReference type="InterPro" id="IPR027387">
    <property type="entry name" value="Cytb/b6-like_sf"/>
</dbReference>
<keyword evidence="5 15" id="KW-0813">Transport</keyword>
<keyword evidence="13 16" id="KW-0472">Membrane</keyword>
<evidence type="ECO:0000313" key="20">
    <source>
        <dbReference type="EMBL" id="ACE85660.1"/>
    </source>
</evidence>
<feature type="binding site" description="covalent" evidence="14">
    <location>
        <position position="538"/>
    </location>
    <ligand>
        <name>heme c</name>
        <dbReference type="ChEBI" id="CHEBI:61717"/>
    </ligand>
</feature>
<feature type="transmembrane region" description="Helical" evidence="16">
    <location>
        <begin position="85"/>
        <end position="108"/>
    </location>
</feature>
<dbReference type="InterPro" id="IPR005797">
    <property type="entry name" value="Cyt_b/b6_N"/>
</dbReference>
<feature type="binding site" description="covalent" evidence="14">
    <location>
        <position position="542"/>
    </location>
    <ligand>
        <name>heme c</name>
        <dbReference type="ChEBI" id="CHEBI:61717"/>
    </ligand>
</feature>
<keyword evidence="10 15" id="KW-0249">Electron transport</keyword>
<feature type="domain" description="Cytochrome b/b6 C-terminal region profile" evidence="18">
    <location>
        <begin position="229"/>
        <end position="414"/>
    </location>
</feature>
<evidence type="ECO:0000256" key="15">
    <source>
        <dbReference type="RuleBase" id="RU003385"/>
    </source>
</evidence>
<comment type="cofactor">
    <cofactor evidence="15">
        <name>heme b</name>
        <dbReference type="ChEBI" id="CHEBI:60344"/>
    </cofactor>
    <text evidence="15">Binds 2 heme groups non-covalently.</text>
</comment>
<keyword evidence="8 15" id="KW-0812">Transmembrane</keyword>
<dbReference type="SUPFAM" id="SSF46626">
    <property type="entry name" value="Cytochrome c"/>
    <property type="match status" value="1"/>
</dbReference>
<evidence type="ECO:0000256" key="12">
    <source>
        <dbReference type="ARBA" id="ARBA00023004"/>
    </source>
</evidence>
<dbReference type="PROSITE" id="PS51007">
    <property type="entry name" value="CYTC"/>
    <property type="match status" value="1"/>
</dbReference>
<dbReference type="PROSITE" id="PS51003">
    <property type="entry name" value="CYTB_CTER"/>
    <property type="match status" value="1"/>
</dbReference>
<dbReference type="RefSeq" id="WP_012488378.1">
    <property type="nucleotide sequence ID" value="NC_010995.1"/>
</dbReference>
<comment type="function">
    <text evidence="1 15">Component of the ubiquinol-cytochrome c reductase complex (complex III or cytochrome b-c1 complex), which is a respiratory chain that generates an electrochemical potential coupled to ATP synthesis.</text>
</comment>
<dbReference type="STRING" id="498211.CJA_2784"/>
<accession>B3PBL7</accession>
<dbReference type="GO" id="GO:0020037">
    <property type="term" value="F:heme binding"/>
    <property type="evidence" value="ECO:0007669"/>
    <property type="project" value="InterPro"/>
</dbReference>
<dbReference type="CDD" id="cd00284">
    <property type="entry name" value="Cytochrome_b_N"/>
    <property type="match status" value="1"/>
</dbReference>
<keyword evidence="12 14" id="KW-0408">Iron</keyword>
<evidence type="ECO:0000259" key="19">
    <source>
        <dbReference type="PROSITE" id="PS51007"/>
    </source>
</evidence>
<dbReference type="eggNOG" id="COG1290">
    <property type="taxonomic scope" value="Bacteria"/>
</dbReference>
<evidence type="ECO:0000256" key="4">
    <source>
        <dbReference type="ARBA" id="ARBA00013531"/>
    </source>
</evidence>
<reference evidence="20 21" key="1">
    <citation type="journal article" date="2008" name="J. Bacteriol.">
        <title>Insights into plant cell wall degradation from the genome sequence of the soil bacterium Cellvibrio japonicus.</title>
        <authorList>
            <person name="Deboy R.T."/>
            <person name="Mongodin E.F."/>
            <person name="Fouts D.E."/>
            <person name="Tailford L.E."/>
            <person name="Khouri H."/>
            <person name="Emerson J.B."/>
            <person name="Mohamoud Y."/>
            <person name="Watkins K."/>
            <person name="Henrissat B."/>
            <person name="Gilbert H.J."/>
            <person name="Nelson K.E."/>
        </authorList>
    </citation>
    <scope>NUCLEOTIDE SEQUENCE [LARGE SCALE GENOMIC DNA]</scope>
    <source>
        <strain evidence="20 21">Ueda107</strain>
    </source>
</reference>
<feature type="transmembrane region" description="Helical" evidence="16">
    <location>
        <begin position="353"/>
        <end position="371"/>
    </location>
</feature>
<feature type="transmembrane region" description="Helical" evidence="16">
    <location>
        <begin position="441"/>
        <end position="460"/>
    </location>
</feature>
<dbReference type="PRINTS" id="PR00603">
    <property type="entry name" value="CYTOCHROMEC1"/>
</dbReference>
<proteinExistence type="inferred from homology"/>
<evidence type="ECO:0000256" key="5">
    <source>
        <dbReference type="ARBA" id="ARBA00022448"/>
    </source>
</evidence>
<evidence type="ECO:0000313" key="21">
    <source>
        <dbReference type="Proteomes" id="UP000001036"/>
    </source>
</evidence>
<evidence type="ECO:0000256" key="6">
    <source>
        <dbReference type="ARBA" id="ARBA00022617"/>
    </source>
</evidence>
<dbReference type="InterPro" id="IPR036150">
    <property type="entry name" value="Cyt_b/b6_C_sf"/>
</dbReference>
<gene>
    <name evidence="20" type="primary">petB</name>
    <name evidence="20" type="ordered locus">CJA_2784</name>
</gene>
<dbReference type="GO" id="GO:0022904">
    <property type="term" value="P:respiratory electron transport chain"/>
    <property type="evidence" value="ECO:0007669"/>
    <property type="project" value="InterPro"/>
</dbReference>
<feature type="transmembrane region" description="Helical" evidence="16">
    <location>
        <begin position="414"/>
        <end position="435"/>
    </location>
</feature>
<evidence type="ECO:0000256" key="1">
    <source>
        <dbReference type="ARBA" id="ARBA00002444"/>
    </source>
</evidence>
<feature type="transmembrane region" description="Helical" evidence="16">
    <location>
        <begin position="248"/>
        <end position="273"/>
    </location>
</feature>
<dbReference type="eggNOG" id="COG2857">
    <property type="taxonomic scope" value="Bacteria"/>
</dbReference>
<dbReference type="GO" id="GO:0016020">
    <property type="term" value="C:membrane"/>
    <property type="evidence" value="ECO:0007669"/>
    <property type="project" value="UniProtKB-SubCell"/>
</dbReference>
<dbReference type="Proteomes" id="UP000001036">
    <property type="component" value="Chromosome"/>
</dbReference>
<dbReference type="InterPro" id="IPR005798">
    <property type="entry name" value="Cyt_b/b6_C"/>
</dbReference>
<evidence type="ECO:0000259" key="17">
    <source>
        <dbReference type="PROSITE" id="PS51002"/>
    </source>
</evidence>
<dbReference type="AlphaFoldDB" id="B3PBL7"/>
<dbReference type="Pfam" id="PF00032">
    <property type="entry name" value="Cytochrom_B_C"/>
    <property type="match status" value="1"/>
</dbReference>
<feature type="transmembrane region" description="Helical" evidence="16">
    <location>
        <begin position="481"/>
        <end position="502"/>
    </location>
</feature>
<evidence type="ECO:0000256" key="11">
    <source>
        <dbReference type="ARBA" id="ARBA00022989"/>
    </source>
</evidence>
<feature type="transmembrane region" description="Helical" evidence="16">
    <location>
        <begin position="120"/>
        <end position="141"/>
    </location>
</feature>
<dbReference type="SUPFAM" id="SSF81648">
    <property type="entry name" value="a domain/subunit of cytochrome bc1 complex (Ubiquinol-cytochrome c reductase)"/>
    <property type="match status" value="1"/>
</dbReference>
<keyword evidence="7 15" id="KW-0679">Respiratory chain</keyword>
<keyword evidence="6 14" id="KW-0349">Heme</keyword>
<evidence type="ECO:0000256" key="2">
    <source>
        <dbReference type="ARBA" id="ARBA00004141"/>
    </source>
</evidence>
<dbReference type="InterPro" id="IPR048259">
    <property type="entry name" value="Cytochrome_b_N_euk/bac"/>
</dbReference>
<protein>
    <recommendedName>
        <fullName evidence="4 15">Cytochrome b</fullName>
    </recommendedName>
</protein>